<organism evidence="1 2">
    <name type="scientific">Rhamnella rubrinervis</name>
    <dbReference type="NCBI Taxonomy" id="2594499"/>
    <lineage>
        <taxon>Eukaryota</taxon>
        <taxon>Viridiplantae</taxon>
        <taxon>Streptophyta</taxon>
        <taxon>Embryophyta</taxon>
        <taxon>Tracheophyta</taxon>
        <taxon>Spermatophyta</taxon>
        <taxon>Magnoliopsida</taxon>
        <taxon>eudicotyledons</taxon>
        <taxon>Gunneridae</taxon>
        <taxon>Pentapetalae</taxon>
        <taxon>rosids</taxon>
        <taxon>fabids</taxon>
        <taxon>Rosales</taxon>
        <taxon>Rhamnaceae</taxon>
        <taxon>rhamnoid group</taxon>
        <taxon>Rhamneae</taxon>
        <taxon>Rhamnella</taxon>
    </lineage>
</organism>
<sequence>MTVPPSPCNYGWTWSTRTHSGYALVNIDDCTRHDSVKEKGVHHLLQSSSGRLLVGSCAVEAVGNLDRACKVPCQVPNMPLNFSIYGIQRMSNAMLGMMYVA</sequence>
<accession>A0A8K0HP91</accession>
<dbReference type="EMBL" id="VOIH02000001">
    <property type="protein sequence ID" value="KAF3455844.1"/>
    <property type="molecule type" value="Genomic_DNA"/>
</dbReference>
<dbReference type="Proteomes" id="UP000796880">
    <property type="component" value="Unassembled WGS sequence"/>
</dbReference>
<reference evidence="1" key="1">
    <citation type="submission" date="2020-03" db="EMBL/GenBank/DDBJ databases">
        <title>A high-quality chromosome-level genome assembly of a woody plant with both climbing and erect habits, Rhamnella rubrinervis.</title>
        <authorList>
            <person name="Lu Z."/>
            <person name="Yang Y."/>
            <person name="Zhu X."/>
            <person name="Sun Y."/>
        </authorList>
    </citation>
    <scope>NUCLEOTIDE SEQUENCE</scope>
    <source>
        <strain evidence="1">BYM</strain>
        <tissue evidence="1">Leaf</tissue>
    </source>
</reference>
<evidence type="ECO:0000313" key="1">
    <source>
        <dbReference type="EMBL" id="KAF3455844.1"/>
    </source>
</evidence>
<comment type="caution">
    <text evidence="1">The sequence shown here is derived from an EMBL/GenBank/DDBJ whole genome shotgun (WGS) entry which is preliminary data.</text>
</comment>
<name>A0A8K0HP91_9ROSA</name>
<gene>
    <name evidence="1" type="ORF">FNV43_RR00486</name>
</gene>
<evidence type="ECO:0000313" key="2">
    <source>
        <dbReference type="Proteomes" id="UP000796880"/>
    </source>
</evidence>
<protein>
    <submittedName>
        <fullName evidence="1">Uncharacterized protein</fullName>
    </submittedName>
</protein>
<keyword evidence="2" id="KW-1185">Reference proteome</keyword>
<dbReference type="AlphaFoldDB" id="A0A8K0HP91"/>
<proteinExistence type="predicted"/>